<dbReference type="WBParaSite" id="Gr19_v10_g3615.t1">
    <property type="protein sequence ID" value="Gr19_v10_g3615.t1"/>
    <property type="gene ID" value="Gr19_v10_g3615"/>
</dbReference>
<feature type="region of interest" description="Disordered" evidence="1">
    <location>
        <begin position="1"/>
        <end position="41"/>
    </location>
</feature>
<dbReference type="AlphaFoldDB" id="A0A914HQV3"/>
<evidence type="ECO:0000256" key="1">
    <source>
        <dbReference type="SAM" id="MobiDB-lite"/>
    </source>
</evidence>
<name>A0A914HQV3_GLORO</name>
<proteinExistence type="predicted"/>
<feature type="region of interest" description="Disordered" evidence="1">
    <location>
        <begin position="66"/>
        <end position="114"/>
    </location>
</feature>
<feature type="compositionally biased region" description="Basic and acidic residues" evidence="1">
    <location>
        <begin position="92"/>
        <end position="107"/>
    </location>
</feature>
<evidence type="ECO:0000313" key="2">
    <source>
        <dbReference type="Proteomes" id="UP000887572"/>
    </source>
</evidence>
<accession>A0A914HQV3</accession>
<evidence type="ECO:0000313" key="3">
    <source>
        <dbReference type="WBParaSite" id="Gr19_v10_g3615.t1"/>
    </source>
</evidence>
<protein>
    <submittedName>
        <fullName evidence="3">Uncharacterized protein</fullName>
    </submittedName>
</protein>
<dbReference type="Proteomes" id="UP000887572">
    <property type="component" value="Unplaced"/>
</dbReference>
<reference evidence="3" key="1">
    <citation type="submission" date="2022-11" db="UniProtKB">
        <authorList>
            <consortium name="WormBaseParasite"/>
        </authorList>
    </citation>
    <scope>IDENTIFICATION</scope>
</reference>
<sequence>MKKDFLSVGGDEEEEKIASPPPAAAVSPNLPNPNSPTRTRRGTAFWFSIARQTDVSLLRRRTSTIGERPSAALPPSRPGVFRWSKRGKRESRRGSDHGRAVIGWERHSRARKER</sequence>
<keyword evidence="2" id="KW-1185">Reference proteome</keyword>
<organism evidence="2 3">
    <name type="scientific">Globodera rostochiensis</name>
    <name type="common">Golden nematode worm</name>
    <name type="synonym">Heterodera rostochiensis</name>
    <dbReference type="NCBI Taxonomy" id="31243"/>
    <lineage>
        <taxon>Eukaryota</taxon>
        <taxon>Metazoa</taxon>
        <taxon>Ecdysozoa</taxon>
        <taxon>Nematoda</taxon>
        <taxon>Chromadorea</taxon>
        <taxon>Rhabditida</taxon>
        <taxon>Tylenchina</taxon>
        <taxon>Tylenchomorpha</taxon>
        <taxon>Tylenchoidea</taxon>
        <taxon>Heteroderidae</taxon>
        <taxon>Heteroderinae</taxon>
        <taxon>Globodera</taxon>
    </lineage>
</organism>